<feature type="transmembrane region" description="Helical" evidence="1">
    <location>
        <begin position="128"/>
        <end position="148"/>
    </location>
</feature>
<accession>A0A2N3HWC3</accession>
<feature type="transmembrane region" description="Helical" evidence="1">
    <location>
        <begin position="155"/>
        <end position="174"/>
    </location>
</feature>
<evidence type="ECO:0000256" key="1">
    <source>
        <dbReference type="SAM" id="Phobius"/>
    </source>
</evidence>
<evidence type="ECO:0000313" key="2">
    <source>
        <dbReference type="EMBL" id="PKQ62370.1"/>
    </source>
</evidence>
<organism evidence="2 3">
    <name type="scientific">Labilibaculum manganireducens</name>
    <dbReference type="NCBI Taxonomy" id="1940525"/>
    <lineage>
        <taxon>Bacteria</taxon>
        <taxon>Pseudomonadati</taxon>
        <taxon>Bacteroidota</taxon>
        <taxon>Bacteroidia</taxon>
        <taxon>Marinilabiliales</taxon>
        <taxon>Marinifilaceae</taxon>
        <taxon>Labilibaculum</taxon>
    </lineage>
</organism>
<gene>
    <name evidence="2" type="ORF">BZG01_17630</name>
</gene>
<evidence type="ECO:0000313" key="3">
    <source>
        <dbReference type="Proteomes" id="UP000233618"/>
    </source>
</evidence>
<keyword evidence="1" id="KW-0472">Membrane</keyword>
<feature type="transmembrane region" description="Helical" evidence="1">
    <location>
        <begin position="38"/>
        <end position="59"/>
    </location>
</feature>
<name>A0A2N3HWC3_9BACT</name>
<dbReference type="AlphaFoldDB" id="A0A2N3HWC3"/>
<keyword evidence="3" id="KW-1185">Reference proteome</keyword>
<dbReference type="Gene3D" id="1.20.144.10">
    <property type="entry name" value="Phosphatidic acid phosphatase type 2/haloperoxidase"/>
    <property type="match status" value="1"/>
</dbReference>
<keyword evidence="1" id="KW-1133">Transmembrane helix</keyword>
<comment type="caution">
    <text evidence="2">The sequence shown here is derived from an EMBL/GenBank/DDBJ whole genome shotgun (WGS) entry which is preliminary data.</text>
</comment>
<feature type="transmembrane region" description="Helical" evidence="1">
    <location>
        <begin position="79"/>
        <end position="97"/>
    </location>
</feature>
<feature type="transmembrane region" description="Helical" evidence="1">
    <location>
        <begin position="6"/>
        <end position="26"/>
    </location>
</feature>
<dbReference type="EMBL" id="MVDE01000036">
    <property type="protein sequence ID" value="PKQ62370.1"/>
    <property type="molecule type" value="Genomic_DNA"/>
</dbReference>
<dbReference type="InterPro" id="IPR036938">
    <property type="entry name" value="PAP2/HPO_sf"/>
</dbReference>
<dbReference type="Proteomes" id="UP000233618">
    <property type="component" value="Unassembled WGS sequence"/>
</dbReference>
<proteinExistence type="predicted"/>
<evidence type="ECO:0008006" key="4">
    <source>
        <dbReference type="Google" id="ProtNLM"/>
    </source>
</evidence>
<sequence>MNFARIISGVAHPMLMPLISVFVIFHSGTYLDFAPHQLVRVIYMIVVISTVLLPLSILPLLKNQNIISDIGLEKRQERLIHLVLTLLFYFLGYYMLLKFPITRIVANLQLAAIISILIVTLISLKWKISLHMAGIGGFLGMVIAFTILYSSSLKLVFMVGIIFAGLIAYSRLKLNLHTPSQVYAGFIVGLVTICSCMLLI</sequence>
<reference evidence="2 3" key="1">
    <citation type="journal article" date="2017" name="Front. Microbiol.">
        <title>Labilibaculum manganireducens gen. nov., sp. nov. and Labilibaculum filiforme sp. nov., Novel Bacteroidetes Isolated from Subsurface Sediments of the Baltic Sea.</title>
        <authorList>
            <person name="Vandieken V."/>
            <person name="Marshall I.P."/>
            <person name="Niemann H."/>
            <person name="Engelen B."/>
            <person name="Cypionka H."/>
        </authorList>
    </citation>
    <scope>NUCLEOTIDE SEQUENCE [LARGE SCALE GENOMIC DNA]</scope>
    <source>
        <strain evidence="2 3">59.10-2M</strain>
    </source>
</reference>
<dbReference type="SUPFAM" id="SSF48317">
    <property type="entry name" value="Acid phosphatase/Vanadium-dependent haloperoxidase"/>
    <property type="match status" value="1"/>
</dbReference>
<feature type="transmembrane region" description="Helical" evidence="1">
    <location>
        <begin position="104"/>
        <end position="122"/>
    </location>
</feature>
<dbReference type="RefSeq" id="WP_101311172.1">
    <property type="nucleotide sequence ID" value="NZ_MVDE01000036.1"/>
</dbReference>
<feature type="transmembrane region" description="Helical" evidence="1">
    <location>
        <begin position="180"/>
        <end position="199"/>
    </location>
</feature>
<keyword evidence="1" id="KW-0812">Transmembrane</keyword>
<dbReference type="CDD" id="cd01610">
    <property type="entry name" value="PAP2_like"/>
    <property type="match status" value="1"/>
</dbReference>
<protein>
    <recommendedName>
        <fullName evidence="4">Phosphatidic acid phosphatase type 2/haloperoxidase domain-containing protein</fullName>
    </recommendedName>
</protein>